<reference evidence="1" key="2">
    <citation type="submission" date="2025-09" db="UniProtKB">
        <authorList>
            <consortium name="Ensembl"/>
        </authorList>
    </citation>
    <scope>IDENTIFICATION</scope>
</reference>
<accession>A0A8C3T112</accession>
<dbReference type="Proteomes" id="UP000694403">
    <property type="component" value="Unplaced"/>
</dbReference>
<name>A0A8C3T112_CHESE</name>
<reference evidence="1" key="1">
    <citation type="submission" date="2025-08" db="UniProtKB">
        <authorList>
            <consortium name="Ensembl"/>
        </authorList>
    </citation>
    <scope>IDENTIFICATION</scope>
</reference>
<dbReference type="AlphaFoldDB" id="A0A8C3T112"/>
<organism evidence="1 2">
    <name type="scientific">Chelydra serpentina</name>
    <name type="common">Snapping turtle</name>
    <name type="synonym">Testudo serpentina</name>
    <dbReference type="NCBI Taxonomy" id="8475"/>
    <lineage>
        <taxon>Eukaryota</taxon>
        <taxon>Metazoa</taxon>
        <taxon>Chordata</taxon>
        <taxon>Craniata</taxon>
        <taxon>Vertebrata</taxon>
        <taxon>Euteleostomi</taxon>
        <taxon>Archelosauria</taxon>
        <taxon>Testudinata</taxon>
        <taxon>Testudines</taxon>
        <taxon>Cryptodira</taxon>
        <taxon>Durocryptodira</taxon>
        <taxon>Americhelydia</taxon>
        <taxon>Chelydroidea</taxon>
        <taxon>Chelydridae</taxon>
        <taxon>Chelydra</taxon>
    </lineage>
</organism>
<protein>
    <submittedName>
        <fullName evidence="1">Uncharacterized protein</fullName>
    </submittedName>
</protein>
<proteinExistence type="predicted"/>
<evidence type="ECO:0000313" key="2">
    <source>
        <dbReference type="Proteomes" id="UP000694403"/>
    </source>
</evidence>
<dbReference type="Ensembl" id="ENSCSRT00000022599.1">
    <property type="protein sequence ID" value="ENSCSRP00000021644.1"/>
    <property type="gene ID" value="ENSCSRG00000016368.1"/>
</dbReference>
<keyword evidence="2" id="KW-1185">Reference proteome</keyword>
<dbReference type="InterPro" id="IPR039635">
    <property type="entry name" value="ERMARD"/>
</dbReference>
<dbReference type="PANTHER" id="PTHR31701">
    <property type="entry name" value="ENDOPLASMIC RETICULUM MEMBRANE-ASSOCIATED RNA DEGRADATION PROTEIN"/>
    <property type="match status" value="1"/>
</dbReference>
<evidence type="ECO:0000313" key="1">
    <source>
        <dbReference type="Ensembl" id="ENSCSRP00000021644.1"/>
    </source>
</evidence>
<sequence length="102" mass="11803">SQFLSIKVFLTTALFTKISSFVLKTMLPFWVAALTAFRQHRYADCVILLLPQLETGLRLLFTTVNKCPNRLLTAESSSLYTTFDEVSYLKVFIIEFKPREME</sequence>
<dbReference type="PANTHER" id="PTHR31701:SF2">
    <property type="entry name" value="ENDOPLASMIC RETICULUM MEMBRANE-ASSOCIATED RNA DEGRADATION PROTEIN"/>
    <property type="match status" value="1"/>
</dbReference>